<gene>
    <name evidence="1" type="ORF">JI739_15855</name>
</gene>
<accession>A0A936ZI22</accession>
<evidence type="ECO:0000313" key="1">
    <source>
        <dbReference type="EMBL" id="MBL0421824.1"/>
    </source>
</evidence>
<sequence>MAHLRHLAYQSPSVRPPAATMARLARVDPGWSPDVLGDFSLRMGSHGLSVSSTMMQRDPLYALEQLQHAHNLPDDDLRALAHVLARRFEQAREAVAELN</sequence>
<organism evidence="1 2">
    <name type="scientific">Ramlibacter aurantiacus</name>
    <dbReference type="NCBI Taxonomy" id="2801330"/>
    <lineage>
        <taxon>Bacteria</taxon>
        <taxon>Pseudomonadati</taxon>
        <taxon>Pseudomonadota</taxon>
        <taxon>Betaproteobacteria</taxon>
        <taxon>Burkholderiales</taxon>
        <taxon>Comamonadaceae</taxon>
        <taxon>Ramlibacter</taxon>
    </lineage>
</organism>
<dbReference type="EMBL" id="JAEQNA010000006">
    <property type="protein sequence ID" value="MBL0421824.1"/>
    <property type="molecule type" value="Genomic_DNA"/>
</dbReference>
<dbReference type="RefSeq" id="WP_201684906.1">
    <property type="nucleotide sequence ID" value="NZ_JAEQNA010000006.1"/>
</dbReference>
<protein>
    <submittedName>
        <fullName evidence="1">Uncharacterized protein</fullName>
    </submittedName>
</protein>
<name>A0A936ZI22_9BURK</name>
<keyword evidence="2" id="KW-1185">Reference proteome</keyword>
<proteinExistence type="predicted"/>
<dbReference type="AlphaFoldDB" id="A0A936ZI22"/>
<dbReference type="Proteomes" id="UP000613011">
    <property type="component" value="Unassembled WGS sequence"/>
</dbReference>
<comment type="caution">
    <text evidence="1">The sequence shown here is derived from an EMBL/GenBank/DDBJ whole genome shotgun (WGS) entry which is preliminary data.</text>
</comment>
<reference evidence="1" key="1">
    <citation type="submission" date="2021-01" db="EMBL/GenBank/DDBJ databases">
        <title>Ramlibacter sp. strain AW1 16S ribosomal RNA gene Genome sequencing and assembly.</title>
        <authorList>
            <person name="Kang M."/>
        </authorList>
    </citation>
    <scope>NUCLEOTIDE SEQUENCE</scope>
    <source>
        <strain evidence="1">AW1</strain>
    </source>
</reference>
<evidence type="ECO:0000313" key="2">
    <source>
        <dbReference type="Proteomes" id="UP000613011"/>
    </source>
</evidence>